<dbReference type="AlphaFoldDB" id="A0AAV1K388"/>
<reference evidence="1 2" key="1">
    <citation type="submission" date="2023-11" db="EMBL/GenBank/DDBJ databases">
        <authorList>
            <person name="Okamura Y."/>
        </authorList>
    </citation>
    <scope>NUCLEOTIDE SEQUENCE [LARGE SCALE GENOMIC DNA]</scope>
</reference>
<sequence length="75" mass="8312">MADSSPATSIIEGTVKFRDGKKEIEPLLVLFTKRNAIYVLAVRISVQAEEEASYHIMPNSLLLNLLNVRRAAALN</sequence>
<dbReference type="EMBL" id="CAVLEF010000280">
    <property type="protein sequence ID" value="CAK1555516.1"/>
    <property type="molecule type" value="Genomic_DNA"/>
</dbReference>
<dbReference type="Proteomes" id="UP001497472">
    <property type="component" value="Unassembled WGS sequence"/>
</dbReference>
<organism evidence="1 2">
    <name type="scientific">Leptosia nina</name>
    <dbReference type="NCBI Taxonomy" id="320188"/>
    <lineage>
        <taxon>Eukaryota</taxon>
        <taxon>Metazoa</taxon>
        <taxon>Ecdysozoa</taxon>
        <taxon>Arthropoda</taxon>
        <taxon>Hexapoda</taxon>
        <taxon>Insecta</taxon>
        <taxon>Pterygota</taxon>
        <taxon>Neoptera</taxon>
        <taxon>Endopterygota</taxon>
        <taxon>Lepidoptera</taxon>
        <taxon>Glossata</taxon>
        <taxon>Ditrysia</taxon>
        <taxon>Papilionoidea</taxon>
        <taxon>Pieridae</taxon>
        <taxon>Pierinae</taxon>
        <taxon>Leptosia</taxon>
    </lineage>
</organism>
<name>A0AAV1K388_9NEOP</name>
<evidence type="ECO:0000313" key="1">
    <source>
        <dbReference type="EMBL" id="CAK1555516.1"/>
    </source>
</evidence>
<protein>
    <submittedName>
        <fullName evidence="1">Uncharacterized protein</fullName>
    </submittedName>
</protein>
<keyword evidence="2" id="KW-1185">Reference proteome</keyword>
<proteinExistence type="predicted"/>
<accession>A0AAV1K388</accession>
<evidence type="ECO:0000313" key="2">
    <source>
        <dbReference type="Proteomes" id="UP001497472"/>
    </source>
</evidence>
<gene>
    <name evidence="1" type="ORF">LNINA_LOCUS14329</name>
</gene>
<comment type="caution">
    <text evidence="1">The sequence shown here is derived from an EMBL/GenBank/DDBJ whole genome shotgun (WGS) entry which is preliminary data.</text>
</comment>